<evidence type="ECO:0000313" key="4">
    <source>
        <dbReference type="Proteomes" id="UP000441585"/>
    </source>
</evidence>
<accession>A0A6I2M4P2</accession>
<dbReference type="SUPFAM" id="SSF56801">
    <property type="entry name" value="Acetyl-CoA synthetase-like"/>
    <property type="match status" value="1"/>
</dbReference>
<dbReference type="GO" id="GO:0016878">
    <property type="term" value="F:acid-thiol ligase activity"/>
    <property type="evidence" value="ECO:0007669"/>
    <property type="project" value="UniProtKB-ARBA"/>
</dbReference>
<dbReference type="Pfam" id="PF13193">
    <property type="entry name" value="AMP-binding_C"/>
    <property type="match status" value="1"/>
</dbReference>
<dbReference type="Gene3D" id="3.30.300.30">
    <property type="match status" value="1"/>
</dbReference>
<dbReference type="EMBL" id="WKKF01000001">
    <property type="protein sequence ID" value="MRX53070.1"/>
    <property type="molecule type" value="Genomic_DNA"/>
</dbReference>
<evidence type="ECO:0000259" key="1">
    <source>
        <dbReference type="Pfam" id="PF00501"/>
    </source>
</evidence>
<comment type="caution">
    <text evidence="3">The sequence shown here is derived from an EMBL/GenBank/DDBJ whole genome shotgun (WGS) entry which is preliminary data.</text>
</comment>
<evidence type="ECO:0000313" key="3">
    <source>
        <dbReference type="EMBL" id="MRX53070.1"/>
    </source>
</evidence>
<dbReference type="InterPro" id="IPR045851">
    <property type="entry name" value="AMP-bd_C_sf"/>
</dbReference>
<proteinExistence type="predicted"/>
<dbReference type="RefSeq" id="WP_070876823.1">
    <property type="nucleotide sequence ID" value="NZ_CAJGAA010000001.1"/>
</dbReference>
<feature type="domain" description="AMP-binding enzyme C-terminal" evidence="2">
    <location>
        <begin position="440"/>
        <end position="515"/>
    </location>
</feature>
<dbReference type="InterPro" id="IPR025110">
    <property type="entry name" value="AMP-bd_C"/>
</dbReference>
<sequence>MLVQEMELFGRPSVKVFANRPKSINEILTKQLSTNKKKEAIVTEERALTYEDLDVLSSTIAANLQQKCGIQKGDRVATIIGNRYHFPLLVFACVKLGAIMVPVNVKLSPEEKAYILSHSDVKVIVSEGNYEYQLNLIKEINENALPEEKNIFLIDGEDSFTHLLDTRNQAPDPIEIDELDPAFILYTSGTTGRPKGAVLSYIGVIHSLMNYQSVFNTNSSMKTLIAVPMFHVTGLIGQLLHMVYVGGTSYSMERYQNKKYIELILQHRINFLFNVPTIFIMMSTENEFKNHTFNFVTKVAFGGSPIYLQTYQLLQSAFPNAELHNAYGSTETSSPATLMPIISPPEKVTSVGLAVPVADIRIMKSDGEECEVGEIGELYIKGPMVIEEYWDNEEANLKNFHDGYWQSGDIGMMDNEGYFYILDRKKDMINRGGEKIFSIEVEDVLKKLDWIREAAVIGVPDPIYMEKIKAFIVSDQLQEADIPFIQKHCSAYLAKYKVPDLFEFLDELPRNASGKILKNTLKERRENDVKRAIESSETSSKTTY</sequence>
<organism evidence="3 4">
    <name type="scientific">Metabacillus idriensis</name>
    <dbReference type="NCBI Taxonomy" id="324768"/>
    <lineage>
        <taxon>Bacteria</taxon>
        <taxon>Bacillati</taxon>
        <taxon>Bacillota</taxon>
        <taxon>Bacilli</taxon>
        <taxon>Bacillales</taxon>
        <taxon>Bacillaceae</taxon>
        <taxon>Metabacillus</taxon>
    </lineage>
</organism>
<gene>
    <name evidence="3" type="ORF">GJU41_03735</name>
</gene>
<feature type="domain" description="AMP-dependent synthetase/ligase" evidence="1">
    <location>
        <begin position="30"/>
        <end position="390"/>
    </location>
</feature>
<evidence type="ECO:0000259" key="2">
    <source>
        <dbReference type="Pfam" id="PF13193"/>
    </source>
</evidence>
<dbReference type="PROSITE" id="PS00455">
    <property type="entry name" value="AMP_BINDING"/>
    <property type="match status" value="1"/>
</dbReference>
<protein>
    <submittedName>
        <fullName evidence="3">AMP-binding protein</fullName>
    </submittedName>
</protein>
<dbReference type="InterPro" id="IPR050237">
    <property type="entry name" value="ATP-dep_AMP-bd_enzyme"/>
</dbReference>
<dbReference type="InterPro" id="IPR042099">
    <property type="entry name" value="ANL_N_sf"/>
</dbReference>
<dbReference type="Proteomes" id="UP000441585">
    <property type="component" value="Unassembled WGS sequence"/>
</dbReference>
<dbReference type="Gene3D" id="3.40.50.12780">
    <property type="entry name" value="N-terminal domain of ligase-like"/>
    <property type="match status" value="1"/>
</dbReference>
<dbReference type="PANTHER" id="PTHR43767">
    <property type="entry name" value="LONG-CHAIN-FATTY-ACID--COA LIGASE"/>
    <property type="match status" value="1"/>
</dbReference>
<name>A0A6I2M4P2_9BACI</name>
<reference evidence="3 4" key="1">
    <citation type="submission" date="2019-11" db="EMBL/GenBank/DDBJ databases">
        <title>Bacillus idriensis genome.</title>
        <authorList>
            <person name="Konopka E.N."/>
            <person name="Newman J.D."/>
        </authorList>
    </citation>
    <scope>NUCLEOTIDE SEQUENCE [LARGE SCALE GENOMIC DNA]</scope>
    <source>
        <strain evidence="3 4">DSM 19097</strain>
    </source>
</reference>
<keyword evidence="4" id="KW-1185">Reference proteome</keyword>
<dbReference type="Pfam" id="PF00501">
    <property type="entry name" value="AMP-binding"/>
    <property type="match status" value="1"/>
</dbReference>
<dbReference type="AlphaFoldDB" id="A0A6I2M4P2"/>
<dbReference type="PANTHER" id="PTHR43767:SF1">
    <property type="entry name" value="NONRIBOSOMAL PEPTIDE SYNTHASE PES1 (EUROFUNG)-RELATED"/>
    <property type="match status" value="1"/>
</dbReference>
<dbReference type="InterPro" id="IPR000873">
    <property type="entry name" value="AMP-dep_synth/lig_dom"/>
</dbReference>
<dbReference type="InterPro" id="IPR020845">
    <property type="entry name" value="AMP-binding_CS"/>
</dbReference>